<sequence length="111" mass="12765">MTIELIWPFNLLDTLDLCHQYLYEIQTVFSVESGEATMKSGVIMDTDIRQKTRVVVSSEVMCRSRIGLRRLSQVDYLAEAIATCFYGVGMKFEGTWKGGNEWGKFVRIEQK</sequence>
<organism evidence="1 2">
    <name type="scientific">Phaseolus coccineus</name>
    <name type="common">Scarlet runner bean</name>
    <name type="synonym">Phaseolus multiflorus</name>
    <dbReference type="NCBI Taxonomy" id="3886"/>
    <lineage>
        <taxon>Eukaryota</taxon>
        <taxon>Viridiplantae</taxon>
        <taxon>Streptophyta</taxon>
        <taxon>Embryophyta</taxon>
        <taxon>Tracheophyta</taxon>
        <taxon>Spermatophyta</taxon>
        <taxon>Magnoliopsida</taxon>
        <taxon>eudicotyledons</taxon>
        <taxon>Gunneridae</taxon>
        <taxon>Pentapetalae</taxon>
        <taxon>rosids</taxon>
        <taxon>fabids</taxon>
        <taxon>Fabales</taxon>
        <taxon>Fabaceae</taxon>
        <taxon>Papilionoideae</taxon>
        <taxon>50 kb inversion clade</taxon>
        <taxon>NPAAA clade</taxon>
        <taxon>indigoferoid/millettioid clade</taxon>
        <taxon>Phaseoleae</taxon>
        <taxon>Phaseolus</taxon>
    </lineage>
</organism>
<comment type="caution">
    <text evidence="1">The sequence shown here is derived from an EMBL/GenBank/DDBJ whole genome shotgun (WGS) entry which is preliminary data.</text>
</comment>
<dbReference type="EMBL" id="JAYMYR010000002">
    <property type="protein sequence ID" value="KAK7378177.1"/>
    <property type="molecule type" value="Genomic_DNA"/>
</dbReference>
<accession>A0AAN9NSL8</accession>
<evidence type="ECO:0000313" key="2">
    <source>
        <dbReference type="Proteomes" id="UP001374584"/>
    </source>
</evidence>
<reference evidence="1 2" key="1">
    <citation type="submission" date="2024-01" db="EMBL/GenBank/DDBJ databases">
        <title>The genomes of 5 underutilized Papilionoideae crops provide insights into root nodulation and disease resistanc.</title>
        <authorList>
            <person name="Jiang F."/>
        </authorList>
    </citation>
    <scope>NUCLEOTIDE SEQUENCE [LARGE SCALE GENOMIC DNA]</scope>
    <source>
        <strain evidence="1">JINMINGXINNONG_FW02</strain>
        <tissue evidence="1">Leaves</tissue>
    </source>
</reference>
<name>A0AAN9NSL8_PHACN</name>
<proteinExistence type="predicted"/>
<keyword evidence="2" id="KW-1185">Reference proteome</keyword>
<evidence type="ECO:0000313" key="1">
    <source>
        <dbReference type="EMBL" id="KAK7378177.1"/>
    </source>
</evidence>
<dbReference type="AlphaFoldDB" id="A0AAN9NSL8"/>
<gene>
    <name evidence="1" type="ORF">VNO80_03614</name>
</gene>
<protein>
    <submittedName>
        <fullName evidence="1">Uncharacterized protein</fullName>
    </submittedName>
</protein>
<dbReference type="Proteomes" id="UP001374584">
    <property type="component" value="Unassembled WGS sequence"/>
</dbReference>